<reference evidence="1" key="1">
    <citation type="submission" date="2023-07" db="EMBL/GenBank/DDBJ databases">
        <title>Genome content predicts the carbon catabolic preferences of heterotrophic bacteria.</title>
        <authorList>
            <person name="Gralka M."/>
        </authorList>
    </citation>
    <scope>NUCLEOTIDE SEQUENCE</scope>
    <source>
        <strain evidence="1">I3M17_2</strain>
    </source>
</reference>
<protein>
    <recommendedName>
        <fullName evidence="3">DUF883 domain-containing protein</fullName>
    </recommendedName>
</protein>
<organism evidence="1 2">
    <name type="scientific">Saccharophagus degradans</name>
    <dbReference type="NCBI Taxonomy" id="86304"/>
    <lineage>
        <taxon>Bacteria</taxon>
        <taxon>Pseudomonadati</taxon>
        <taxon>Pseudomonadota</taxon>
        <taxon>Gammaproteobacteria</taxon>
        <taxon>Cellvibrionales</taxon>
        <taxon>Cellvibrionaceae</taxon>
        <taxon>Saccharophagus</taxon>
    </lineage>
</organism>
<evidence type="ECO:0000313" key="1">
    <source>
        <dbReference type="EMBL" id="MDO6423341.1"/>
    </source>
</evidence>
<accession>A0AAW7X9P8</accession>
<sequence length="83" mass="8837">MATANQANATNSSDKLKQAYSLASEAASDLMDGVKEKAQIQYEANKDQATEVAKKAGNFIQERPLTSVGCAFAAGWLVSKILK</sequence>
<gene>
    <name evidence="1" type="ORF">Q4521_12740</name>
</gene>
<evidence type="ECO:0000313" key="2">
    <source>
        <dbReference type="Proteomes" id="UP001169760"/>
    </source>
</evidence>
<dbReference type="AlphaFoldDB" id="A0AAW7X9P8"/>
<proteinExistence type="predicted"/>
<comment type="caution">
    <text evidence="1">The sequence shown here is derived from an EMBL/GenBank/DDBJ whole genome shotgun (WGS) entry which is preliminary data.</text>
</comment>
<dbReference type="RefSeq" id="WP_303493030.1">
    <property type="nucleotide sequence ID" value="NZ_JAUOPB010000009.1"/>
</dbReference>
<dbReference type="EMBL" id="JAUOPB010000009">
    <property type="protein sequence ID" value="MDO6423341.1"/>
    <property type="molecule type" value="Genomic_DNA"/>
</dbReference>
<dbReference type="Proteomes" id="UP001169760">
    <property type="component" value="Unassembled WGS sequence"/>
</dbReference>
<name>A0AAW7X9P8_9GAMM</name>
<evidence type="ECO:0008006" key="3">
    <source>
        <dbReference type="Google" id="ProtNLM"/>
    </source>
</evidence>